<evidence type="ECO:0000313" key="1">
    <source>
        <dbReference type="EMBL" id="OAD23740.1"/>
    </source>
</evidence>
<gene>
    <name evidence="1" type="ORF">THIOM_000419</name>
</gene>
<feature type="non-terminal residue" evidence="1">
    <location>
        <position position="112"/>
    </location>
</feature>
<accession>A0A176S6V6</accession>
<organism evidence="1 2">
    <name type="scientific">Candidatus Thiomargarita nelsonii</name>
    <dbReference type="NCBI Taxonomy" id="1003181"/>
    <lineage>
        <taxon>Bacteria</taxon>
        <taxon>Pseudomonadati</taxon>
        <taxon>Pseudomonadota</taxon>
        <taxon>Gammaproteobacteria</taxon>
        <taxon>Thiotrichales</taxon>
        <taxon>Thiotrichaceae</taxon>
        <taxon>Thiomargarita</taxon>
    </lineage>
</organism>
<dbReference type="EMBL" id="LUTY01000185">
    <property type="protein sequence ID" value="OAD23740.1"/>
    <property type="molecule type" value="Genomic_DNA"/>
</dbReference>
<protein>
    <submittedName>
        <fullName evidence="1">Radical SAM domain-containing protein</fullName>
    </submittedName>
</protein>
<dbReference type="AlphaFoldDB" id="A0A176S6V6"/>
<reference evidence="1 2" key="1">
    <citation type="submission" date="2016-05" db="EMBL/GenBank/DDBJ databases">
        <title>Single-cell genome of chain-forming Candidatus Thiomargarita nelsonii and comparison to other large sulfur-oxidizing bacteria.</title>
        <authorList>
            <person name="Winkel M."/>
            <person name="Salman V."/>
            <person name="Woyke T."/>
            <person name="Schulz-Vogt H."/>
            <person name="Richter M."/>
            <person name="Flood B."/>
            <person name="Bailey J."/>
            <person name="Amann R."/>
            <person name="Mussmann M."/>
        </authorList>
    </citation>
    <scope>NUCLEOTIDE SEQUENCE [LARGE SCALE GENOMIC DNA]</scope>
    <source>
        <strain evidence="1 2">THI036</strain>
    </source>
</reference>
<keyword evidence="2" id="KW-1185">Reference proteome</keyword>
<proteinExistence type="predicted"/>
<evidence type="ECO:0000313" key="2">
    <source>
        <dbReference type="Proteomes" id="UP000076962"/>
    </source>
</evidence>
<comment type="caution">
    <text evidence="1">The sequence shown here is derived from an EMBL/GenBank/DDBJ whole genome shotgun (WGS) entry which is preliminary data.</text>
</comment>
<sequence>MKRKAKDISFSIKSHKVDVILNNVTNFRARRNFNGDSEPVKAFEICRRTFYCPFLREGKLYICALPVVAHYCNSNFGTTIPHTGYIDIYSHHLTARKVLKFLDQPSEVCRFC</sequence>
<name>A0A176S6V6_9GAMM</name>
<dbReference type="Proteomes" id="UP000076962">
    <property type="component" value="Unassembled WGS sequence"/>
</dbReference>